<protein>
    <submittedName>
        <fullName evidence="1">Uncharacterized protein LOC105115097</fullName>
    </submittedName>
</protein>
<accession>A0A2P2MZF2</accession>
<organism evidence="1">
    <name type="scientific">Rhizophora mucronata</name>
    <name type="common">Asiatic mangrove</name>
    <dbReference type="NCBI Taxonomy" id="61149"/>
    <lineage>
        <taxon>Eukaryota</taxon>
        <taxon>Viridiplantae</taxon>
        <taxon>Streptophyta</taxon>
        <taxon>Embryophyta</taxon>
        <taxon>Tracheophyta</taxon>
        <taxon>Spermatophyta</taxon>
        <taxon>Magnoliopsida</taxon>
        <taxon>eudicotyledons</taxon>
        <taxon>Gunneridae</taxon>
        <taxon>Pentapetalae</taxon>
        <taxon>rosids</taxon>
        <taxon>fabids</taxon>
        <taxon>Malpighiales</taxon>
        <taxon>Rhizophoraceae</taxon>
        <taxon>Rhizophora</taxon>
    </lineage>
</organism>
<dbReference type="AlphaFoldDB" id="A0A2P2MZF2"/>
<reference evidence="1" key="1">
    <citation type="submission" date="2018-02" db="EMBL/GenBank/DDBJ databases">
        <title>Rhizophora mucronata_Transcriptome.</title>
        <authorList>
            <person name="Meera S.P."/>
            <person name="Sreeshan A."/>
            <person name="Augustine A."/>
        </authorList>
    </citation>
    <scope>NUCLEOTIDE SEQUENCE</scope>
    <source>
        <tissue evidence="1">Leaf</tissue>
    </source>
</reference>
<dbReference type="EMBL" id="GGEC01055118">
    <property type="protein sequence ID" value="MBX35602.1"/>
    <property type="molecule type" value="Transcribed_RNA"/>
</dbReference>
<proteinExistence type="predicted"/>
<name>A0A2P2MZF2_RHIMU</name>
<evidence type="ECO:0000313" key="1">
    <source>
        <dbReference type="EMBL" id="MBX35602.1"/>
    </source>
</evidence>
<sequence>MKYTNGLLTYNGCIILENFVYNNKSKITTMVCYSQTKCKIHVYVMLKCMWNKKWSIQTNITLFNFSNLISVTL</sequence>